<evidence type="ECO:0000256" key="1">
    <source>
        <dbReference type="SAM" id="MobiDB-lite"/>
    </source>
</evidence>
<evidence type="ECO:0000313" key="3">
    <source>
        <dbReference type="Proteomes" id="UP000299102"/>
    </source>
</evidence>
<evidence type="ECO:0000313" key="2">
    <source>
        <dbReference type="EMBL" id="GBP83450.1"/>
    </source>
</evidence>
<organism evidence="2 3">
    <name type="scientific">Eumeta variegata</name>
    <name type="common">Bagworm moth</name>
    <name type="synonym">Eumeta japonica</name>
    <dbReference type="NCBI Taxonomy" id="151549"/>
    <lineage>
        <taxon>Eukaryota</taxon>
        <taxon>Metazoa</taxon>
        <taxon>Ecdysozoa</taxon>
        <taxon>Arthropoda</taxon>
        <taxon>Hexapoda</taxon>
        <taxon>Insecta</taxon>
        <taxon>Pterygota</taxon>
        <taxon>Neoptera</taxon>
        <taxon>Endopterygota</taxon>
        <taxon>Lepidoptera</taxon>
        <taxon>Glossata</taxon>
        <taxon>Ditrysia</taxon>
        <taxon>Tineoidea</taxon>
        <taxon>Psychidae</taxon>
        <taxon>Oiketicinae</taxon>
        <taxon>Eumeta</taxon>
    </lineage>
</organism>
<gene>
    <name evidence="2" type="ORF">EVAR_103331_1</name>
</gene>
<feature type="compositionally biased region" description="Basic residues" evidence="1">
    <location>
        <begin position="82"/>
        <end position="91"/>
    </location>
</feature>
<protein>
    <submittedName>
        <fullName evidence="2">Uncharacterized protein</fullName>
    </submittedName>
</protein>
<accession>A0A4C1Z6Y8</accession>
<name>A0A4C1Z6Y8_EUMVA</name>
<dbReference type="EMBL" id="BGZK01001622">
    <property type="protein sequence ID" value="GBP83450.1"/>
    <property type="molecule type" value="Genomic_DNA"/>
</dbReference>
<dbReference type="Proteomes" id="UP000299102">
    <property type="component" value="Unassembled WGS sequence"/>
</dbReference>
<sequence>MRSGGYLRALTSPITGGIAPCVVSRPPNPARTQSSARDSPRVSLITSKGARRSRSRRHAESVARRPRHDESTNESRAAPTRARPRRAHKNRTVAYRACTINRSRKSSWKARHQGRCHRCATSLERAQPRLDPDPSACHLTFD</sequence>
<reference evidence="2 3" key="1">
    <citation type="journal article" date="2019" name="Commun. Biol.">
        <title>The bagworm genome reveals a unique fibroin gene that provides high tensile strength.</title>
        <authorList>
            <person name="Kono N."/>
            <person name="Nakamura H."/>
            <person name="Ohtoshi R."/>
            <person name="Tomita M."/>
            <person name="Numata K."/>
            <person name="Arakawa K."/>
        </authorList>
    </citation>
    <scope>NUCLEOTIDE SEQUENCE [LARGE SCALE GENOMIC DNA]</scope>
</reference>
<keyword evidence="3" id="KW-1185">Reference proteome</keyword>
<proteinExistence type="predicted"/>
<dbReference type="AlphaFoldDB" id="A0A4C1Z6Y8"/>
<feature type="compositionally biased region" description="Basic and acidic residues" evidence="1">
    <location>
        <begin position="58"/>
        <end position="73"/>
    </location>
</feature>
<comment type="caution">
    <text evidence="2">The sequence shown here is derived from an EMBL/GenBank/DDBJ whole genome shotgun (WGS) entry which is preliminary data.</text>
</comment>
<feature type="region of interest" description="Disordered" evidence="1">
    <location>
        <begin position="1"/>
        <end position="93"/>
    </location>
</feature>